<keyword evidence="2" id="KW-1185">Reference proteome</keyword>
<sequence>NSLFYKTQTGANVADVLTSVIATAASAGINVFDYLNAIQRNKAAVKANPDQWLPWDFKAEK</sequence>
<dbReference type="AlphaFoldDB" id="A0A853I8P9"/>
<reference evidence="1 2" key="1">
    <citation type="submission" date="2020-07" db="EMBL/GenBank/DDBJ databases">
        <title>Endozoicomonas sp. nov., isolated from sediment.</title>
        <authorList>
            <person name="Gu T."/>
        </authorList>
    </citation>
    <scope>NUCLEOTIDE SEQUENCE [LARGE SCALE GENOMIC DNA]</scope>
    <source>
        <strain evidence="1 2">SM1973</strain>
    </source>
</reference>
<name>A0A853I8P9_9GAMM</name>
<organism evidence="1 2">
    <name type="scientific">Spartinivicinus marinus</name>
    <dbReference type="NCBI Taxonomy" id="2994442"/>
    <lineage>
        <taxon>Bacteria</taxon>
        <taxon>Pseudomonadati</taxon>
        <taxon>Pseudomonadota</taxon>
        <taxon>Gammaproteobacteria</taxon>
        <taxon>Oceanospirillales</taxon>
        <taxon>Zooshikellaceae</taxon>
        <taxon>Spartinivicinus</taxon>
    </lineage>
</organism>
<dbReference type="Proteomes" id="UP000569732">
    <property type="component" value="Unassembled WGS sequence"/>
</dbReference>
<comment type="caution">
    <text evidence="1">The sequence shown here is derived from an EMBL/GenBank/DDBJ whole genome shotgun (WGS) entry which is preliminary data.</text>
</comment>
<dbReference type="EMBL" id="JACCKB010000034">
    <property type="protein sequence ID" value="NYZ68092.1"/>
    <property type="molecule type" value="Genomic_DNA"/>
</dbReference>
<gene>
    <name evidence="1" type="ORF">H0A36_18920</name>
</gene>
<accession>A0A853I8P9</accession>
<evidence type="ECO:0000313" key="2">
    <source>
        <dbReference type="Proteomes" id="UP000569732"/>
    </source>
</evidence>
<feature type="non-terminal residue" evidence="1">
    <location>
        <position position="1"/>
    </location>
</feature>
<protein>
    <submittedName>
        <fullName evidence="1">Transposase</fullName>
    </submittedName>
</protein>
<evidence type="ECO:0000313" key="1">
    <source>
        <dbReference type="EMBL" id="NYZ68092.1"/>
    </source>
</evidence>
<proteinExistence type="predicted"/>